<dbReference type="PANTHER" id="PTHR23513:SF11">
    <property type="entry name" value="STAPHYLOFERRIN A TRANSPORTER"/>
    <property type="match status" value="1"/>
</dbReference>
<keyword evidence="4 7" id="KW-1133">Transmembrane helix</keyword>
<evidence type="ECO:0000256" key="2">
    <source>
        <dbReference type="ARBA" id="ARBA00022475"/>
    </source>
</evidence>
<feature type="transmembrane region" description="Helical" evidence="7">
    <location>
        <begin position="171"/>
        <end position="195"/>
    </location>
</feature>
<keyword evidence="5 7" id="KW-0472">Membrane</keyword>
<comment type="caution">
    <text evidence="8">The sequence shown here is derived from an EMBL/GenBank/DDBJ whole genome shotgun (WGS) entry which is preliminary data.</text>
</comment>
<feature type="transmembrane region" description="Helical" evidence="7">
    <location>
        <begin position="285"/>
        <end position="304"/>
    </location>
</feature>
<feature type="transmembrane region" description="Helical" evidence="7">
    <location>
        <begin position="132"/>
        <end position="150"/>
    </location>
</feature>
<dbReference type="GO" id="GO:0022857">
    <property type="term" value="F:transmembrane transporter activity"/>
    <property type="evidence" value="ECO:0007669"/>
    <property type="project" value="InterPro"/>
</dbReference>
<evidence type="ECO:0000256" key="1">
    <source>
        <dbReference type="ARBA" id="ARBA00004651"/>
    </source>
</evidence>
<keyword evidence="9" id="KW-1185">Reference proteome</keyword>
<sequence length="456" mass="46014">MCFARHRGCGPGDGQSEQHMEVRTVEEPVTPSVWAWRRFLAGLVVSGTGSTMTPLALSVALLGTGHGGTGVVTVLVAEYAAYLLALPAGGLLTDRAARHPGRLVRLLVLTQIAAGACQLVEGTLIASGRAGVWSLAVVAAAGAAVGAVAVPARRRLVPMLVPAGRLAHSNAVVSTLGQSLAVAGPPLGGLLISAVGPAPVIVWDGVSFLLAALVCAGLPAVRHPAGHDRTAPVGLAAGWQAITGRRWLWTMSLTRSVEAAAFLAAFVLGPLAAGQQWGAPTTWGLVNGALAAGSVTGGVWAMRLARTRPEMVSRPALLVAASGVALGIPWIVMAAGAPVPVMMGVMLAGGLLAEPGQVLWPTLVLHRIPGHLQGRVLADTEMIASVVTPLAYAVAGPCADHLGAPVVLGTCGVVMVIASLAPLATGPVRNLAAVTGPEPHSFHPAGQPAVPDSDSP</sequence>
<comment type="subcellular location">
    <subcellularLocation>
        <location evidence="1">Cell membrane</location>
        <topology evidence="1">Multi-pass membrane protein</topology>
    </subcellularLocation>
</comment>
<dbReference type="PANTHER" id="PTHR23513">
    <property type="entry name" value="INTEGRAL MEMBRANE EFFLUX PROTEIN-RELATED"/>
    <property type="match status" value="1"/>
</dbReference>
<evidence type="ECO:0000313" key="9">
    <source>
        <dbReference type="Proteomes" id="UP000282674"/>
    </source>
</evidence>
<proteinExistence type="predicted"/>
<reference evidence="8 9" key="1">
    <citation type="submission" date="2018-10" db="EMBL/GenBank/DDBJ databases">
        <title>Isolation from soil.</title>
        <authorList>
            <person name="Hu J."/>
        </authorList>
    </citation>
    <scope>NUCLEOTIDE SEQUENCE [LARGE SCALE GENOMIC DNA]</scope>
    <source>
        <strain evidence="8 9">NEAU-Ht49</strain>
    </source>
</reference>
<feature type="transmembrane region" description="Helical" evidence="7">
    <location>
        <begin position="39"/>
        <end position="63"/>
    </location>
</feature>
<evidence type="ECO:0000256" key="7">
    <source>
        <dbReference type="SAM" id="Phobius"/>
    </source>
</evidence>
<feature type="region of interest" description="Disordered" evidence="6">
    <location>
        <begin position="435"/>
        <end position="456"/>
    </location>
</feature>
<organism evidence="8 9">
    <name type="scientific">Actinomadura harenae</name>
    <dbReference type="NCBI Taxonomy" id="2483351"/>
    <lineage>
        <taxon>Bacteria</taxon>
        <taxon>Bacillati</taxon>
        <taxon>Actinomycetota</taxon>
        <taxon>Actinomycetes</taxon>
        <taxon>Streptosporangiales</taxon>
        <taxon>Thermomonosporaceae</taxon>
        <taxon>Actinomadura</taxon>
    </lineage>
</organism>
<feature type="transmembrane region" description="Helical" evidence="7">
    <location>
        <begin position="253"/>
        <end position="273"/>
    </location>
</feature>
<protein>
    <submittedName>
        <fullName evidence="8">MFS transporter</fullName>
    </submittedName>
</protein>
<feature type="transmembrane region" description="Helical" evidence="7">
    <location>
        <begin position="104"/>
        <end position="126"/>
    </location>
</feature>
<dbReference type="Pfam" id="PF07690">
    <property type="entry name" value="MFS_1"/>
    <property type="match status" value="1"/>
</dbReference>
<feature type="transmembrane region" description="Helical" evidence="7">
    <location>
        <begin position="401"/>
        <end position="421"/>
    </location>
</feature>
<evidence type="ECO:0000256" key="5">
    <source>
        <dbReference type="ARBA" id="ARBA00023136"/>
    </source>
</evidence>
<feature type="transmembrane region" description="Helical" evidence="7">
    <location>
        <begin position="316"/>
        <end position="335"/>
    </location>
</feature>
<dbReference type="EMBL" id="RFFG01000010">
    <property type="protein sequence ID" value="RMI46167.1"/>
    <property type="molecule type" value="Genomic_DNA"/>
</dbReference>
<dbReference type="InterPro" id="IPR011701">
    <property type="entry name" value="MFS"/>
</dbReference>
<evidence type="ECO:0000256" key="6">
    <source>
        <dbReference type="SAM" id="MobiDB-lite"/>
    </source>
</evidence>
<dbReference type="SUPFAM" id="SSF103473">
    <property type="entry name" value="MFS general substrate transporter"/>
    <property type="match status" value="1"/>
</dbReference>
<keyword evidence="2" id="KW-1003">Cell membrane</keyword>
<dbReference type="CDD" id="cd06173">
    <property type="entry name" value="MFS_MefA_like"/>
    <property type="match status" value="1"/>
</dbReference>
<keyword evidence="3 7" id="KW-0812">Transmembrane</keyword>
<feature type="transmembrane region" description="Helical" evidence="7">
    <location>
        <begin position="201"/>
        <end position="221"/>
    </location>
</feature>
<dbReference type="GO" id="GO:0005886">
    <property type="term" value="C:plasma membrane"/>
    <property type="evidence" value="ECO:0007669"/>
    <property type="project" value="UniProtKB-SubCell"/>
</dbReference>
<dbReference type="Gene3D" id="1.20.1250.20">
    <property type="entry name" value="MFS general substrate transporter like domains"/>
    <property type="match status" value="1"/>
</dbReference>
<dbReference type="AlphaFoldDB" id="A0A3M2M981"/>
<evidence type="ECO:0000313" key="8">
    <source>
        <dbReference type="EMBL" id="RMI46167.1"/>
    </source>
</evidence>
<feature type="transmembrane region" description="Helical" evidence="7">
    <location>
        <begin position="69"/>
        <end position="92"/>
    </location>
</feature>
<feature type="region of interest" description="Disordered" evidence="6">
    <location>
        <begin position="1"/>
        <end position="21"/>
    </location>
</feature>
<gene>
    <name evidence="8" type="ORF">EBO15_08090</name>
</gene>
<name>A0A3M2M981_9ACTN</name>
<dbReference type="InterPro" id="IPR036259">
    <property type="entry name" value="MFS_trans_sf"/>
</dbReference>
<evidence type="ECO:0000256" key="4">
    <source>
        <dbReference type="ARBA" id="ARBA00022989"/>
    </source>
</evidence>
<dbReference type="Proteomes" id="UP000282674">
    <property type="component" value="Unassembled WGS sequence"/>
</dbReference>
<accession>A0A3M2M981</accession>
<evidence type="ECO:0000256" key="3">
    <source>
        <dbReference type="ARBA" id="ARBA00022692"/>
    </source>
</evidence>